<feature type="transmembrane region" description="Helical" evidence="7">
    <location>
        <begin position="111"/>
        <end position="131"/>
    </location>
</feature>
<keyword evidence="2 7" id="KW-0813">Transport</keyword>
<dbReference type="GO" id="GO:0042956">
    <property type="term" value="P:maltodextrin transmembrane transport"/>
    <property type="evidence" value="ECO:0007669"/>
    <property type="project" value="TreeGrafter"/>
</dbReference>
<name>A0A081P5L6_9BACL</name>
<feature type="transmembrane region" description="Helical" evidence="7">
    <location>
        <begin position="143"/>
        <end position="161"/>
    </location>
</feature>
<dbReference type="PROSITE" id="PS50928">
    <property type="entry name" value="ABC_TM1"/>
    <property type="match status" value="1"/>
</dbReference>
<evidence type="ECO:0000259" key="8">
    <source>
        <dbReference type="PROSITE" id="PS50928"/>
    </source>
</evidence>
<dbReference type="Proteomes" id="UP000028123">
    <property type="component" value="Unassembled WGS sequence"/>
</dbReference>
<evidence type="ECO:0000256" key="4">
    <source>
        <dbReference type="ARBA" id="ARBA00022692"/>
    </source>
</evidence>
<keyword evidence="5 7" id="KW-1133">Transmembrane helix</keyword>
<dbReference type="PANTHER" id="PTHR32243">
    <property type="entry name" value="MALTOSE TRANSPORT SYSTEM PERMEASE-RELATED"/>
    <property type="match status" value="1"/>
</dbReference>
<evidence type="ECO:0000313" key="10">
    <source>
        <dbReference type="Proteomes" id="UP000028123"/>
    </source>
</evidence>
<dbReference type="Gene3D" id="1.10.3720.10">
    <property type="entry name" value="MetI-like"/>
    <property type="match status" value="1"/>
</dbReference>
<evidence type="ECO:0000256" key="6">
    <source>
        <dbReference type="ARBA" id="ARBA00023136"/>
    </source>
</evidence>
<dbReference type="InterPro" id="IPR050901">
    <property type="entry name" value="BP-dep_ABC_trans_perm"/>
</dbReference>
<keyword evidence="6 7" id="KW-0472">Membrane</keyword>
<evidence type="ECO:0000256" key="1">
    <source>
        <dbReference type="ARBA" id="ARBA00004651"/>
    </source>
</evidence>
<dbReference type="GO" id="GO:0005886">
    <property type="term" value="C:plasma membrane"/>
    <property type="evidence" value="ECO:0007669"/>
    <property type="project" value="UniProtKB-SubCell"/>
</dbReference>
<feature type="transmembrane region" description="Helical" evidence="7">
    <location>
        <begin position="80"/>
        <end position="99"/>
    </location>
</feature>
<sequence>MIGKKLSNAIRLTFSYLFLIVACICCLYPALWVILASFRPGRSLYSKTLLPEQFVFEHYTELFTSKSFLFGTWYWNTLKIATLSMIFGTLMVLLCGYALSRFRFKGRKTALSTLLILGMFPGFMSLIAIYILLKELNLLDTHLAMIIVYSFGAPLMGSFIAKGFFDTIPRSLDEAARIDGANNITIFVKIMLPLSRPMLAYAALTQFVGPWIDFIFARMVLRTRDKWTLAVGLYDQISSNQNSNFTLFAAAAVLIAVPISLLFIYLQRFLVEGLTAGASKG</sequence>
<evidence type="ECO:0000256" key="5">
    <source>
        <dbReference type="ARBA" id="ARBA00022989"/>
    </source>
</evidence>
<dbReference type="AlphaFoldDB" id="A0A081P5L6"/>
<keyword evidence="3" id="KW-1003">Cell membrane</keyword>
<feature type="domain" description="ABC transmembrane type-1" evidence="8">
    <location>
        <begin position="74"/>
        <end position="266"/>
    </location>
</feature>
<evidence type="ECO:0000256" key="7">
    <source>
        <dbReference type="RuleBase" id="RU363032"/>
    </source>
</evidence>
<gene>
    <name evidence="9" type="ORF">ET33_35980</name>
</gene>
<organism evidence="9 10">
    <name type="scientific">Paenibacillus tyrfis</name>
    <dbReference type="NCBI Taxonomy" id="1501230"/>
    <lineage>
        <taxon>Bacteria</taxon>
        <taxon>Bacillati</taxon>
        <taxon>Bacillota</taxon>
        <taxon>Bacilli</taxon>
        <taxon>Bacillales</taxon>
        <taxon>Paenibacillaceae</taxon>
        <taxon>Paenibacillus</taxon>
    </lineage>
</organism>
<dbReference type="EMBL" id="JNVM01000008">
    <property type="protein sequence ID" value="KEQ25989.1"/>
    <property type="molecule type" value="Genomic_DNA"/>
</dbReference>
<dbReference type="RefSeq" id="WP_200879200.1">
    <property type="nucleotide sequence ID" value="NZ_JNVM01000008.1"/>
</dbReference>
<dbReference type="InterPro" id="IPR035906">
    <property type="entry name" value="MetI-like_sf"/>
</dbReference>
<dbReference type="PROSITE" id="PS51257">
    <property type="entry name" value="PROKAR_LIPOPROTEIN"/>
    <property type="match status" value="1"/>
</dbReference>
<comment type="similarity">
    <text evidence="7">Belongs to the binding-protein-dependent transport system permease family.</text>
</comment>
<proteinExistence type="inferred from homology"/>
<protein>
    <submittedName>
        <fullName evidence="9">Arabinogalactan ABC transporter permease</fullName>
    </submittedName>
</protein>
<evidence type="ECO:0000256" key="2">
    <source>
        <dbReference type="ARBA" id="ARBA00022448"/>
    </source>
</evidence>
<keyword evidence="10" id="KW-1185">Reference proteome</keyword>
<comment type="caution">
    <text evidence="9">The sequence shown here is derived from an EMBL/GenBank/DDBJ whole genome shotgun (WGS) entry which is preliminary data.</text>
</comment>
<reference evidence="9 10" key="1">
    <citation type="submission" date="2014-06" db="EMBL/GenBank/DDBJ databases">
        <title>Draft genome sequence of Paenibacillus sp. MSt1.</title>
        <authorList>
            <person name="Aw Y.K."/>
            <person name="Ong K.S."/>
            <person name="Gan H.M."/>
            <person name="Lee S.M."/>
        </authorList>
    </citation>
    <scope>NUCLEOTIDE SEQUENCE [LARGE SCALE GENOMIC DNA]</scope>
    <source>
        <strain evidence="9 10">MSt1</strain>
    </source>
</reference>
<keyword evidence="4 7" id="KW-0812">Transmembrane</keyword>
<dbReference type="eggNOG" id="COG3833">
    <property type="taxonomic scope" value="Bacteria"/>
</dbReference>
<evidence type="ECO:0000256" key="3">
    <source>
        <dbReference type="ARBA" id="ARBA00022475"/>
    </source>
</evidence>
<evidence type="ECO:0000313" key="9">
    <source>
        <dbReference type="EMBL" id="KEQ25989.1"/>
    </source>
</evidence>
<dbReference type="InterPro" id="IPR000515">
    <property type="entry name" value="MetI-like"/>
</dbReference>
<dbReference type="SUPFAM" id="SSF161098">
    <property type="entry name" value="MetI-like"/>
    <property type="match status" value="1"/>
</dbReference>
<feature type="transmembrane region" description="Helical" evidence="7">
    <location>
        <begin position="12"/>
        <end position="35"/>
    </location>
</feature>
<accession>A0A081P5L6</accession>
<dbReference type="CDD" id="cd06261">
    <property type="entry name" value="TM_PBP2"/>
    <property type="match status" value="1"/>
</dbReference>
<dbReference type="Pfam" id="PF00528">
    <property type="entry name" value="BPD_transp_1"/>
    <property type="match status" value="1"/>
</dbReference>
<comment type="subcellular location">
    <subcellularLocation>
        <location evidence="1 7">Cell membrane</location>
        <topology evidence="1 7">Multi-pass membrane protein</topology>
    </subcellularLocation>
</comment>
<feature type="transmembrane region" description="Helical" evidence="7">
    <location>
        <begin position="199"/>
        <end position="221"/>
    </location>
</feature>
<dbReference type="GO" id="GO:0015423">
    <property type="term" value="F:ABC-type maltose transporter activity"/>
    <property type="evidence" value="ECO:0007669"/>
    <property type="project" value="TreeGrafter"/>
</dbReference>
<dbReference type="PANTHER" id="PTHR32243:SF34">
    <property type="entry name" value="GALACTOOLIGOSACCHARIDES TRANSPORT SYSTEM PERMEASE PROTEIN GANQ"/>
    <property type="match status" value="1"/>
</dbReference>
<feature type="transmembrane region" description="Helical" evidence="7">
    <location>
        <begin position="245"/>
        <end position="266"/>
    </location>
</feature>